<dbReference type="CDD" id="cd12214">
    <property type="entry name" value="ChiA1_BD"/>
    <property type="match status" value="1"/>
</dbReference>
<feature type="compositionally biased region" description="Pro residues" evidence="2">
    <location>
        <begin position="119"/>
        <end position="128"/>
    </location>
</feature>
<organism evidence="5 6">
    <name type="scientific">Actinomadura syzygii</name>
    <dbReference type="NCBI Taxonomy" id="1427538"/>
    <lineage>
        <taxon>Bacteria</taxon>
        <taxon>Bacillati</taxon>
        <taxon>Actinomycetota</taxon>
        <taxon>Actinomycetes</taxon>
        <taxon>Streptosporangiales</taxon>
        <taxon>Thermomonosporaceae</taxon>
        <taxon>Actinomadura</taxon>
    </lineage>
</organism>
<feature type="compositionally biased region" description="Basic and acidic residues" evidence="2">
    <location>
        <begin position="1"/>
        <end position="29"/>
    </location>
</feature>
<feature type="domain" description="Chitin-binding type-3" evidence="4">
    <location>
        <begin position="135"/>
        <end position="177"/>
    </location>
</feature>
<dbReference type="AlphaFoldDB" id="A0A5D0TTD6"/>
<evidence type="ECO:0000256" key="3">
    <source>
        <dbReference type="SAM" id="Phobius"/>
    </source>
</evidence>
<protein>
    <recommendedName>
        <fullName evidence="4">Chitin-binding type-3 domain-containing protein</fullName>
    </recommendedName>
</protein>
<keyword evidence="1" id="KW-0378">Hydrolase</keyword>
<dbReference type="InterPro" id="IPR003610">
    <property type="entry name" value="CBM5/12"/>
</dbReference>
<evidence type="ECO:0000256" key="2">
    <source>
        <dbReference type="SAM" id="MobiDB-lite"/>
    </source>
</evidence>
<feature type="transmembrane region" description="Helical" evidence="3">
    <location>
        <begin position="35"/>
        <end position="56"/>
    </location>
</feature>
<dbReference type="InterPro" id="IPR036573">
    <property type="entry name" value="CBM_sf_5/12"/>
</dbReference>
<dbReference type="Pfam" id="PF02839">
    <property type="entry name" value="CBM_5_12"/>
    <property type="match status" value="1"/>
</dbReference>
<comment type="caution">
    <text evidence="5">The sequence shown here is derived from an EMBL/GenBank/DDBJ whole genome shotgun (WGS) entry which is preliminary data.</text>
</comment>
<keyword evidence="3" id="KW-0812">Transmembrane</keyword>
<dbReference type="Gene3D" id="2.10.10.20">
    <property type="entry name" value="Carbohydrate-binding module superfamily 5/12"/>
    <property type="match status" value="1"/>
</dbReference>
<dbReference type="GO" id="GO:0030246">
    <property type="term" value="F:carbohydrate binding"/>
    <property type="evidence" value="ECO:0007669"/>
    <property type="project" value="InterPro"/>
</dbReference>
<evidence type="ECO:0000259" key="4">
    <source>
        <dbReference type="Pfam" id="PF02839"/>
    </source>
</evidence>
<dbReference type="OrthoDB" id="9800887at2"/>
<evidence type="ECO:0000313" key="6">
    <source>
        <dbReference type="Proteomes" id="UP000322634"/>
    </source>
</evidence>
<sequence>MSFHGRELGGRVHRSAPERGRGDRGDGRPPRTFRFGYAVLGGVVTIVLFVGVFSALQPHSDPDPAPGVAASEGPIPESAPPTESTWVPPGTATPSKSGTPTPSRTPSATPSAVPTSGTRPPPQTPPPGRRVSTPAWTVGVAYRPGDAVSYHGVRYLCRQAHRSQADWQPQLTPNLWQPT</sequence>
<keyword evidence="3" id="KW-0472">Membrane</keyword>
<keyword evidence="3" id="KW-1133">Transmembrane helix</keyword>
<accession>A0A5D0TTD6</accession>
<gene>
    <name evidence="5" type="ORF">FXF65_36375</name>
</gene>
<feature type="region of interest" description="Disordered" evidence="2">
    <location>
        <begin position="1"/>
        <end position="31"/>
    </location>
</feature>
<proteinExistence type="predicted"/>
<evidence type="ECO:0000256" key="1">
    <source>
        <dbReference type="ARBA" id="ARBA00022801"/>
    </source>
</evidence>
<feature type="region of interest" description="Disordered" evidence="2">
    <location>
        <begin position="61"/>
        <end position="135"/>
    </location>
</feature>
<name>A0A5D0TTD6_9ACTN</name>
<dbReference type="SUPFAM" id="SSF51055">
    <property type="entry name" value="Carbohydrate binding domain"/>
    <property type="match status" value="1"/>
</dbReference>
<evidence type="ECO:0000313" key="5">
    <source>
        <dbReference type="EMBL" id="TYC08993.1"/>
    </source>
</evidence>
<dbReference type="GO" id="GO:0005576">
    <property type="term" value="C:extracellular region"/>
    <property type="evidence" value="ECO:0007669"/>
    <property type="project" value="InterPro"/>
</dbReference>
<keyword evidence="6" id="KW-1185">Reference proteome</keyword>
<feature type="compositionally biased region" description="Low complexity" evidence="2">
    <location>
        <begin position="88"/>
        <end position="118"/>
    </location>
</feature>
<reference evidence="5 6" key="1">
    <citation type="submission" date="2019-08" db="EMBL/GenBank/DDBJ databases">
        <title>Actinomadura sp. nov. CYP1-5 isolated from mountain soil.</title>
        <authorList>
            <person name="Songsumanus A."/>
            <person name="Kuncharoen N."/>
            <person name="Kudo T."/>
            <person name="Yuki M."/>
            <person name="Igarashi Y."/>
            <person name="Tanasupawat S."/>
        </authorList>
    </citation>
    <scope>NUCLEOTIDE SEQUENCE [LARGE SCALE GENOMIC DNA]</scope>
    <source>
        <strain evidence="5 6">GKU157</strain>
    </source>
</reference>
<dbReference type="GO" id="GO:0005975">
    <property type="term" value="P:carbohydrate metabolic process"/>
    <property type="evidence" value="ECO:0007669"/>
    <property type="project" value="InterPro"/>
</dbReference>
<dbReference type="GO" id="GO:0004553">
    <property type="term" value="F:hydrolase activity, hydrolyzing O-glycosyl compounds"/>
    <property type="evidence" value="ECO:0007669"/>
    <property type="project" value="InterPro"/>
</dbReference>
<dbReference type="EMBL" id="VSFF01000015">
    <property type="protein sequence ID" value="TYC08993.1"/>
    <property type="molecule type" value="Genomic_DNA"/>
</dbReference>
<dbReference type="Proteomes" id="UP000322634">
    <property type="component" value="Unassembled WGS sequence"/>
</dbReference>